<evidence type="ECO:0000313" key="3">
    <source>
        <dbReference type="Proteomes" id="UP000187485"/>
    </source>
</evidence>
<gene>
    <name evidence="2" type="ORF">cpu_11190</name>
</gene>
<dbReference type="SUPFAM" id="SSF53448">
    <property type="entry name" value="Nucleotide-diphospho-sugar transferases"/>
    <property type="match status" value="1"/>
</dbReference>
<dbReference type="OrthoDB" id="9815923at2"/>
<dbReference type="EMBL" id="BDJK01000015">
    <property type="protein sequence ID" value="GAV22609.1"/>
    <property type="molecule type" value="Genomic_DNA"/>
</dbReference>
<name>A0A1L8CUU0_9THEO</name>
<comment type="caution">
    <text evidence="2">The sequence shown here is derived from an EMBL/GenBank/DDBJ whole genome shotgun (WGS) entry which is preliminary data.</text>
</comment>
<evidence type="ECO:0000313" key="2">
    <source>
        <dbReference type="EMBL" id="GAV22609.1"/>
    </source>
</evidence>
<dbReference type="InterPro" id="IPR029044">
    <property type="entry name" value="Nucleotide-diphossugar_trans"/>
</dbReference>
<dbReference type="GO" id="GO:0016758">
    <property type="term" value="F:hexosyltransferase activity"/>
    <property type="evidence" value="ECO:0007669"/>
    <property type="project" value="UniProtKB-ARBA"/>
</dbReference>
<dbReference type="STRING" id="870242.cpu_11190"/>
<dbReference type="Gene3D" id="3.90.550.10">
    <property type="entry name" value="Spore Coat Polysaccharide Biosynthesis Protein SpsA, Chain A"/>
    <property type="match status" value="1"/>
</dbReference>
<dbReference type="AlphaFoldDB" id="A0A1L8CUU0"/>
<dbReference type="CDD" id="cd00761">
    <property type="entry name" value="Glyco_tranf_GTA_type"/>
    <property type="match status" value="1"/>
</dbReference>
<feature type="domain" description="Glycosyltransferase 2-like" evidence="1">
    <location>
        <begin position="11"/>
        <end position="171"/>
    </location>
</feature>
<dbReference type="Proteomes" id="UP000187485">
    <property type="component" value="Unassembled WGS sequence"/>
</dbReference>
<organism evidence="2 3">
    <name type="scientific">Carboxydothermus pertinax</name>
    <dbReference type="NCBI Taxonomy" id="870242"/>
    <lineage>
        <taxon>Bacteria</taxon>
        <taxon>Bacillati</taxon>
        <taxon>Bacillota</taxon>
        <taxon>Clostridia</taxon>
        <taxon>Thermoanaerobacterales</taxon>
        <taxon>Thermoanaerobacteraceae</taxon>
        <taxon>Carboxydothermus</taxon>
    </lineage>
</organism>
<proteinExistence type="predicted"/>
<protein>
    <recommendedName>
        <fullName evidence="1">Glycosyltransferase 2-like domain-containing protein</fullName>
    </recommendedName>
</protein>
<reference evidence="3" key="1">
    <citation type="submission" date="2016-12" db="EMBL/GenBank/DDBJ databases">
        <title>Draft Genome Sequences od Carboxydothermus pertinax and islandicus, Hydrogenogenic Carboxydotrophic Bacteria.</title>
        <authorList>
            <person name="Fukuyama Y."/>
            <person name="Ohmae K."/>
            <person name="Yoneda Y."/>
            <person name="Yoshida T."/>
            <person name="Sako Y."/>
        </authorList>
    </citation>
    <scope>NUCLEOTIDE SEQUENCE [LARGE SCALE GENOMIC DNA]</scope>
    <source>
        <strain evidence="3">Ug1</strain>
    </source>
</reference>
<sequence length="326" mass="38144">MLKIDDIKLEIFVLTYNRAKYLDATLKSIVNQSYKKFNIIVLDNNSTDETELIVKKYQNLHDIKYIRNDLNIGVVGNFLKAKELASKEFAMIFHDDDIMHPEYVETALKLLEQNNDSVFLGAAMSFELEPDFEFQKNNAKAKILSQKDFASLLYRGFPYHYASTVFRTKFLKKAKVEFKKYGKLSDRPVLINLLQYGKAIVLLEPYIKYRLHPEQDSQTKSSGPFLSEIIELNKLYKSILGDSVFNKYGRSFLLANYIYINQSFKELYQTKKLKTKIDYLNTFIKNEASSLKAILIGYFIEALPYRVYKIIKNVKKRKQKVNFIIL</sequence>
<keyword evidence="3" id="KW-1185">Reference proteome</keyword>
<evidence type="ECO:0000259" key="1">
    <source>
        <dbReference type="Pfam" id="PF00535"/>
    </source>
</evidence>
<dbReference type="Pfam" id="PF00535">
    <property type="entry name" value="Glycos_transf_2"/>
    <property type="match status" value="1"/>
</dbReference>
<dbReference type="PANTHER" id="PTHR22916:SF3">
    <property type="entry name" value="UDP-GLCNAC:BETAGAL BETA-1,3-N-ACETYLGLUCOSAMINYLTRANSFERASE-LIKE PROTEIN 1"/>
    <property type="match status" value="1"/>
</dbReference>
<accession>A0A1L8CUU0</accession>
<dbReference type="RefSeq" id="WP_075859088.1">
    <property type="nucleotide sequence ID" value="NZ_BDJK01000015.1"/>
</dbReference>
<dbReference type="InterPro" id="IPR001173">
    <property type="entry name" value="Glyco_trans_2-like"/>
</dbReference>
<dbReference type="PANTHER" id="PTHR22916">
    <property type="entry name" value="GLYCOSYLTRANSFERASE"/>
    <property type="match status" value="1"/>
</dbReference>